<keyword evidence="1" id="KW-0645">Protease</keyword>
<evidence type="ECO:0000256" key="5">
    <source>
        <dbReference type="ARBA" id="ARBA00022759"/>
    </source>
</evidence>
<keyword evidence="5" id="KW-0255">Endonuclease</keyword>
<dbReference type="Gene3D" id="3.10.10.10">
    <property type="entry name" value="HIV Type 1 Reverse Transcriptase, subunit A, domain 1"/>
    <property type="match status" value="1"/>
</dbReference>
<dbReference type="GO" id="GO:0008233">
    <property type="term" value="F:peptidase activity"/>
    <property type="evidence" value="ECO:0007669"/>
    <property type="project" value="UniProtKB-KW"/>
</dbReference>
<dbReference type="FunFam" id="3.30.70.270:FF:000003">
    <property type="entry name" value="Transposon Ty3-G Gag-Pol polyprotein"/>
    <property type="match status" value="1"/>
</dbReference>
<reference evidence="9 10" key="2">
    <citation type="journal article" date="2010" name="Nucleic Acids Res.">
        <title>BeetleBase in 2010: revisions to provide comprehensive genomic information for Tribolium castaneum.</title>
        <authorList>
            <person name="Kim H.S."/>
            <person name="Murphy T."/>
            <person name="Xia J."/>
            <person name="Caragea D."/>
            <person name="Park Y."/>
            <person name="Beeman R.W."/>
            <person name="Lorenzen M.D."/>
            <person name="Butcher S."/>
            <person name="Manak J.R."/>
            <person name="Brown S.J."/>
        </authorList>
    </citation>
    <scope>NUCLEOTIDE SEQUENCE [LARGE SCALE GENOMIC DNA]</scope>
    <source>
        <strain evidence="9 10">Georgia GA2</strain>
    </source>
</reference>
<evidence type="ECO:0000256" key="3">
    <source>
        <dbReference type="ARBA" id="ARBA00022695"/>
    </source>
</evidence>
<evidence type="ECO:0000256" key="7">
    <source>
        <dbReference type="ARBA" id="ARBA00022918"/>
    </source>
</evidence>
<dbReference type="Proteomes" id="UP000007266">
    <property type="component" value="Unassembled WGS sequence"/>
</dbReference>
<dbReference type="AlphaFoldDB" id="D7EKN5"/>
<dbReference type="Pfam" id="PF17917">
    <property type="entry name" value="RT_RNaseH"/>
    <property type="match status" value="1"/>
</dbReference>
<name>D7EKN5_TRICA</name>
<dbReference type="InterPro" id="IPR043128">
    <property type="entry name" value="Rev_trsase/Diguanyl_cyclase"/>
</dbReference>
<dbReference type="STRING" id="7070.D7EKN5"/>
<dbReference type="PhylomeDB" id="D7EKN5"/>
<keyword evidence="10" id="KW-1185">Reference proteome</keyword>
<dbReference type="FunFam" id="3.10.20.370:FF:000001">
    <property type="entry name" value="Retrovirus-related Pol polyprotein from transposon 17.6-like protein"/>
    <property type="match status" value="1"/>
</dbReference>
<dbReference type="eggNOG" id="KOG0017">
    <property type="taxonomic scope" value="Eukaryota"/>
</dbReference>
<dbReference type="InterPro" id="IPR041373">
    <property type="entry name" value="RT_RNaseH"/>
</dbReference>
<keyword evidence="2" id="KW-0808">Transferase</keyword>
<evidence type="ECO:0000313" key="9">
    <source>
        <dbReference type="EMBL" id="EFA13228.1"/>
    </source>
</evidence>
<dbReference type="InParanoid" id="D7EKN5"/>
<evidence type="ECO:0000256" key="1">
    <source>
        <dbReference type="ARBA" id="ARBA00022670"/>
    </source>
</evidence>
<dbReference type="CDD" id="cd01647">
    <property type="entry name" value="RT_LTR"/>
    <property type="match status" value="1"/>
</dbReference>
<dbReference type="InterPro" id="IPR043502">
    <property type="entry name" value="DNA/RNA_pol_sf"/>
</dbReference>
<protein>
    <submittedName>
        <fullName evidence="9">Retrovirus-related Pol polyprotein from transposon 17.6-like Protein</fullName>
    </submittedName>
</protein>
<dbReference type="OMA" id="NCITSEP"/>
<dbReference type="FunFam" id="3.10.10.10:FF:000007">
    <property type="entry name" value="Retrovirus-related Pol polyprotein from transposon 17.6-like Protein"/>
    <property type="match status" value="1"/>
</dbReference>
<keyword evidence="6" id="KW-0378">Hydrolase</keyword>
<dbReference type="EMBL" id="KQ973224">
    <property type="protein sequence ID" value="EFA13228.1"/>
    <property type="molecule type" value="Genomic_DNA"/>
</dbReference>
<gene>
    <name evidence="9" type="primary">GLEAN_04268</name>
    <name evidence="9" type="ORF">TcasGA2_TC004268</name>
</gene>
<feature type="domain" description="Reverse transcriptase" evidence="8">
    <location>
        <begin position="1"/>
        <end position="104"/>
    </location>
</feature>
<evidence type="ECO:0000259" key="8">
    <source>
        <dbReference type="PROSITE" id="PS50878"/>
    </source>
</evidence>
<evidence type="ECO:0000313" key="10">
    <source>
        <dbReference type="Proteomes" id="UP000007266"/>
    </source>
</evidence>
<reference evidence="9 10" key="1">
    <citation type="journal article" date="2008" name="Nature">
        <title>The genome of the model beetle and pest Tribolium castaneum.</title>
        <authorList>
            <consortium name="Tribolium Genome Sequencing Consortium"/>
            <person name="Richards S."/>
            <person name="Gibbs R.A."/>
            <person name="Weinstock G.M."/>
            <person name="Brown S.J."/>
            <person name="Denell R."/>
            <person name="Beeman R.W."/>
            <person name="Gibbs R."/>
            <person name="Beeman R.W."/>
            <person name="Brown S.J."/>
            <person name="Bucher G."/>
            <person name="Friedrich M."/>
            <person name="Grimmelikhuijzen C.J."/>
            <person name="Klingler M."/>
            <person name="Lorenzen M."/>
            <person name="Richards S."/>
            <person name="Roth S."/>
            <person name="Schroder R."/>
            <person name="Tautz D."/>
            <person name="Zdobnov E.M."/>
            <person name="Muzny D."/>
            <person name="Gibbs R.A."/>
            <person name="Weinstock G.M."/>
            <person name="Attaway T."/>
            <person name="Bell S."/>
            <person name="Buhay C.J."/>
            <person name="Chandrabose M.N."/>
            <person name="Chavez D."/>
            <person name="Clerk-Blankenburg K.P."/>
            <person name="Cree A."/>
            <person name="Dao M."/>
            <person name="Davis C."/>
            <person name="Chacko J."/>
            <person name="Dinh H."/>
            <person name="Dugan-Rocha S."/>
            <person name="Fowler G."/>
            <person name="Garner T.T."/>
            <person name="Garnes J."/>
            <person name="Gnirke A."/>
            <person name="Hawes A."/>
            <person name="Hernandez J."/>
            <person name="Hines S."/>
            <person name="Holder M."/>
            <person name="Hume J."/>
            <person name="Jhangiani S.N."/>
            <person name="Joshi V."/>
            <person name="Khan Z.M."/>
            <person name="Jackson L."/>
            <person name="Kovar C."/>
            <person name="Kowis A."/>
            <person name="Lee S."/>
            <person name="Lewis L.R."/>
            <person name="Margolis J."/>
            <person name="Morgan M."/>
            <person name="Nazareth L.V."/>
            <person name="Nguyen N."/>
            <person name="Okwuonu G."/>
            <person name="Parker D."/>
            <person name="Richards S."/>
            <person name="Ruiz S.J."/>
            <person name="Santibanez J."/>
            <person name="Savard J."/>
            <person name="Scherer S.E."/>
            <person name="Schneider B."/>
            <person name="Sodergren E."/>
            <person name="Tautz D."/>
            <person name="Vattahil S."/>
            <person name="Villasana D."/>
            <person name="White C.S."/>
            <person name="Wright R."/>
            <person name="Park Y."/>
            <person name="Beeman R.W."/>
            <person name="Lord J."/>
            <person name="Oppert B."/>
            <person name="Lorenzen M."/>
            <person name="Brown S."/>
            <person name="Wang L."/>
            <person name="Savard J."/>
            <person name="Tautz D."/>
            <person name="Richards S."/>
            <person name="Weinstock G."/>
            <person name="Gibbs R.A."/>
            <person name="Liu Y."/>
            <person name="Worley K."/>
            <person name="Weinstock G."/>
            <person name="Elsik C.G."/>
            <person name="Reese J.T."/>
            <person name="Elhaik E."/>
            <person name="Landan G."/>
            <person name="Graur D."/>
            <person name="Arensburger P."/>
            <person name="Atkinson P."/>
            <person name="Beeman R.W."/>
            <person name="Beidler J."/>
            <person name="Brown S.J."/>
            <person name="Demuth J.P."/>
            <person name="Drury D.W."/>
            <person name="Du Y.Z."/>
            <person name="Fujiwara H."/>
            <person name="Lorenzen M."/>
            <person name="Maselli V."/>
            <person name="Osanai M."/>
            <person name="Park Y."/>
            <person name="Robertson H.M."/>
            <person name="Tu Z."/>
            <person name="Wang J.J."/>
            <person name="Wang S."/>
            <person name="Richards S."/>
            <person name="Song H."/>
            <person name="Zhang L."/>
            <person name="Sodergren E."/>
            <person name="Werner D."/>
            <person name="Stanke M."/>
            <person name="Morgenstern B."/>
            <person name="Solovyev V."/>
            <person name="Kosarev P."/>
            <person name="Brown G."/>
            <person name="Chen H.C."/>
            <person name="Ermolaeva O."/>
            <person name="Hlavina W."/>
            <person name="Kapustin Y."/>
            <person name="Kiryutin B."/>
            <person name="Kitts P."/>
            <person name="Maglott D."/>
            <person name="Pruitt K."/>
            <person name="Sapojnikov V."/>
            <person name="Souvorov A."/>
            <person name="Mackey A.J."/>
            <person name="Waterhouse R.M."/>
            <person name="Wyder S."/>
            <person name="Zdobnov E.M."/>
            <person name="Zdobnov E.M."/>
            <person name="Wyder S."/>
            <person name="Kriventseva E.V."/>
            <person name="Kadowaki T."/>
            <person name="Bork P."/>
            <person name="Aranda M."/>
            <person name="Bao R."/>
            <person name="Beermann A."/>
            <person name="Berns N."/>
            <person name="Bolognesi R."/>
            <person name="Bonneton F."/>
            <person name="Bopp D."/>
            <person name="Brown S.J."/>
            <person name="Bucher G."/>
            <person name="Butts T."/>
            <person name="Chaumot A."/>
            <person name="Denell R.E."/>
            <person name="Ferrier D.E."/>
            <person name="Friedrich M."/>
            <person name="Gordon C.M."/>
            <person name="Jindra M."/>
            <person name="Klingler M."/>
            <person name="Lan Q."/>
            <person name="Lattorff H.M."/>
            <person name="Laudet V."/>
            <person name="von Levetsow C."/>
            <person name="Liu Z."/>
            <person name="Lutz R."/>
            <person name="Lynch J.A."/>
            <person name="da Fonseca R.N."/>
            <person name="Posnien N."/>
            <person name="Reuter R."/>
            <person name="Roth S."/>
            <person name="Savard J."/>
            <person name="Schinko J.B."/>
            <person name="Schmitt C."/>
            <person name="Schoppmeier M."/>
            <person name="Schroder R."/>
            <person name="Shippy T.D."/>
            <person name="Simonnet F."/>
            <person name="Marques-Souza H."/>
            <person name="Tautz D."/>
            <person name="Tomoyasu Y."/>
            <person name="Trauner J."/>
            <person name="Van der Zee M."/>
            <person name="Vervoort M."/>
            <person name="Wittkopp N."/>
            <person name="Wimmer E.A."/>
            <person name="Yang X."/>
            <person name="Jones A.K."/>
            <person name="Sattelle D.B."/>
            <person name="Ebert P.R."/>
            <person name="Nelson D."/>
            <person name="Scott J.G."/>
            <person name="Beeman R.W."/>
            <person name="Muthukrishnan S."/>
            <person name="Kramer K.J."/>
            <person name="Arakane Y."/>
            <person name="Beeman R.W."/>
            <person name="Zhu Q."/>
            <person name="Hogenkamp D."/>
            <person name="Dixit R."/>
            <person name="Oppert B."/>
            <person name="Jiang H."/>
            <person name="Zou Z."/>
            <person name="Marshall J."/>
            <person name="Elpidina E."/>
            <person name="Vinokurov K."/>
            <person name="Oppert C."/>
            <person name="Zou Z."/>
            <person name="Evans J."/>
            <person name="Lu Z."/>
            <person name="Zhao P."/>
            <person name="Sumathipala N."/>
            <person name="Altincicek B."/>
            <person name="Vilcinskas A."/>
            <person name="Williams M."/>
            <person name="Hultmark D."/>
            <person name="Hetru C."/>
            <person name="Jiang H."/>
            <person name="Grimmelikhuijzen C.J."/>
            <person name="Hauser F."/>
            <person name="Cazzamali G."/>
            <person name="Williamson M."/>
            <person name="Park Y."/>
            <person name="Li B."/>
            <person name="Tanaka Y."/>
            <person name="Predel R."/>
            <person name="Neupert S."/>
            <person name="Schachtner J."/>
            <person name="Verleyen P."/>
            <person name="Raible F."/>
            <person name="Bork P."/>
            <person name="Friedrich M."/>
            <person name="Walden K.K."/>
            <person name="Robertson H.M."/>
            <person name="Angeli S."/>
            <person name="Foret S."/>
            <person name="Bucher G."/>
            <person name="Schuetz S."/>
            <person name="Maleszka R."/>
            <person name="Wimmer E.A."/>
            <person name="Beeman R.W."/>
            <person name="Lorenzen M."/>
            <person name="Tomoyasu Y."/>
            <person name="Miller S.C."/>
            <person name="Grossmann D."/>
            <person name="Bucher G."/>
        </authorList>
    </citation>
    <scope>NUCLEOTIDE SEQUENCE [LARGE SCALE GENOMIC DNA]</scope>
    <source>
        <strain evidence="9 10">Georgia GA2</strain>
    </source>
</reference>
<dbReference type="InterPro" id="IPR050951">
    <property type="entry name" value="Retrovirus_Pol_polyprotein"/>
</dbReference>
<keyword evidence="7" id="KW-0695">RNA-directed DNA polymerase</keyword>
<evidence type="ECO:0000256" key="6">
    <source>
        <dbReference type="ARBA" id="ARBA00022801"/>
    </source>
</evidence>
<dbReference type="PANTHER" id="PTHR37984">
    <property type="entry name" value="PROTEIN CBG26694"/>
    <property type="match status" value="1"/>
</dbReference>
<sequence>MDPESIEKTAFSVNNGHYEYVRMPFGLKNAPSTFQRVMDNVLREYLYKSCFLYMNDVVIFSKSLHEYLVHIKQIFNKLKEFNLKVQLDKSEFLCKEVAFLGHVITPNGIKPNPSKIEAIQKYPLPKTTKEIKAFLGLVGYYRRFLRNFAKVVSPFTKCLKKGAKIDINDQQYLEAFYKCKDLLTNAPVLAYPDFTKTFNLTTDASNVAIGSVLSQNNKPIAFYSRTLNSAEKNYSTTERELLAIVESTKHFRPYLYRKHFEIETDHKPLVWLFSLKDLNSRLVKWRLRLEEFDYTIKYKKGKENSAADALSRIEINIREKIINEDLDLISIISKSMMKRY</sequence>
<dbReference type="CDD" id="cd09274">
    <property type="entry name" value="RNase_HI_RT_Ty3"/>
    <property type="match status" value="1"/>
</dbReference>
<dbReference type="PROSITE" id="PS50878">
    <property type="entry name" value="RT_POL"/>
    <property type="match status" value="1"/>
</dbReference>
<dbReference type="SUPFAM" id="SSF56672">
    <property type="entry name" value="DNA/RNA polymerases"/>
    <property type="match status" value="1"/>
</dbReference>
<evidence type="ECO:0000256" key="4">
    <source>
        <dbReference type="ARBA" id="ARBA00022722"/>
    </source>
</evidence>
<dbReference type="GO" id="GO:0003964">
    <property type="term" value="F:RNA-directed DNA polymerase activity"/>
    <property type="evidence" value="ECO:0007669"/>
    <property type="project" value="UniProtKB-KW"/>
</dbReference>
<dbReference type="FunFam" id="3.30.70.270:FF:000026">
    <property type="entry name" value="Transposon Ty3-G Gag-Pol polyprotein"/>
    <property type="match status" value="1"/>
</dbReference>
<proteinExistence type="predicted"/>
<dbReference type="HOGENOM" id="CLU_000384_33_10_1"/>
<dbReference type="Gene3D" id="3.30.70.270">
    <property type="match status" value="2"/>
</dbReference>
<dbReference type="PANTHER" id="PTHR37984:SF5">
    <property type="entry name" value="PROTEIN NYNRIN-LIKE"/>
    <property type="match status" value="1"/>
</dbReference>
<accession>D7EKN5</accession>
<dbReference type="GO" id="GO:0006508">
    <property type="term" value="P:proteolysis"/>
    <property type="evidence" value="ECO:0007669"/>
    <property type="project" value="UniProtKB-KW"/>
</dbReference>
<keyword evidence="3" id="KW-0548">Nucleotidyltransferase</keyword>
<organism evidence="9 10">
    <name type="scientific">Tribolium castaneum</name>
    <name type="common">Red flour beetle</name>
    <dbReference type="NCBI Taxonomy" id="7070"/>
    <lineage>
        <taxon>Eukaryota</taxon>
        <taxon>Metazoa</taxon>
        <taxon>Ecdysozoa</taxon>
        <taxon>Arthropoda</taxon>
        <taxon>Hexapoda</taxon>
        <taxon>Insecta</taxon>
        <taxon>Pterygota</taxon>
        <taxon>Neoptera</taxon>
        <taxon>Endopterygota</taxon>
        <taxon>Coleoptera</taxon>
        <taxon>Polyphaga</taxon>
        <taxon>Cucujiformia</taxon>
        <taxon>Tenebrionidae</taxon>
        <taxon>Tenebrionidae incertae sedis</taxon>
        <taxon>Tribolium</taxon>
    </lineage>
</organism>
<dbReference type="GO" id="GO:0004519">
    <property type="term" value="F:endonuclease activity"/>
    <property type="evidence" value="ECO:0007669"/>
    <property type="project" value="UniProtKB-KW"/>
</dbReference>
<evidence type="ECO:0000256" key="2">
    <source>
        <dbReference type="ARBA" id="ARBA00022679"/>
    </source>
</evidence>
<dbReference type="Pfam" id="PF00078">
    <property type="entry name" value="RVT_1"/>
    <property type="match status" value="1"/>
</dbReference>
<dbReference type="InterPro" id="IPR000477">
    <property type="entry name" value="RT_dom"/>
</dbReference>
<keyword evidence="4" id="KW-0540">Nuclease</keyword>